<organism evidence="3 4">
    <name type="scientific">Luedemannella flava</name>
    <dbReference type="NCBI Taxonomy" id="349316"/>
    <lineage>
        <taxon>Bacteria</taxon>
        <taxon>Bacillati</taxon>
        <taxon>Actinomycetota</taxon>
        <taxon>Actinomycetes</taxon>
        <taxon>Micromonosporales</taxon>
        <taxon>Micromonosporaceae</taxon>
        <taxon>Luedemannella</taxon>
    </lineage>
</organism>
<gene>
    <name evidence="3" type="ORF">GCM10009682_18350</name>
</gene>
<evidence type="ECO:0008006" key="5">
    <source>
        <dbReference type="Google" id="ProtNLM"/>
    </source>
</evidence>
<evidence type="ECO:0000256" key="2">
    <source>
        <dbReference type="SAM" id="Phobius"/>
    </source>
</evidence>
<dbReference type="EMBL" id="BAAALT010000046">
    <property type="protein sequence ID" value="GAA1797029.1"/>
    <property type="molecule type" value="Genomic_DNA"/>
</dbReference>
<evidence type="ECO:0000256" key="1">
    <source>
        <dbReference type="SAM" id="MobiDB-lite"/>
    </source>
</evidence>
<keyword evidence="2" id="KW-0812">Transmembrane</keyword>
<feature type="transmembrane region" description="Helical" evidence="2">
    <location>
        <begin position="156"/>
        <end position="177"/>
    </location>
</feature>
<feature type="region of interest" description="Disordered" evidence="1">
    <location>
        <begin position="1"/>
        <end position="33"/>
    </location>
</feature>
<accession>A0ABP4XWK5</accession>
<reference evidence="4" key="1">
    <citation type="journal article" date="2019" name="Int. J. Syst. Evol. Microbiol.">
        <title>The Global Catalogue of Microorganisms (GCM) 10K type strain sequencing project: providing services to taxonomists for standard genome sequencing and annotation.</title>
        <authorList>
            <consortium name="The Broad Institute Genomics Platform"/>
            <consortium name="The Broad Institute Genome Sequencing Center for Infectious Disease"/>
            <person name="Wu L."/>
            <person name="Ma J."/>
        </authorList>
    </citation>
    <scope>NUCLEOTIDE SEQUENCE [LARGE SCALE GENOMIC DNA]</scope>
    <source>
        <strain evidence="4">JCM 13250</strain>
    </source>
</reference>
<keyword evidence="4" id="KW-1185">Reference proteome</keyword>
<comment type="caution">
    <text evidence="3">The sequence shown here is derived from an EMBL/GenBank/DDBJ whole genome shotgun (WGS) entry which is preliminary data.</text>
</comment>
<keyword evidence="2" id="KW-1133">Transmembrane helix</keyword>
<feature type="transmembrane region" description="Helical" evidence="2">
    <location>
        <begin position="122"/>
        <end position="150"/>
    </location>
</feature>
<proteinExistence type="predicted"/>
<name>A0ABP4XWK5_9ACTN</name>
<feature type="transmembrane region" description="Helical" evidence="2">
    <location>
        <begin position="46"/>
        <end position="65"/>
    </location>
</feature>
<keyword evidence="2" id="KW-0472">Membrane</keyword>
<evidence type="ECO:0000313" key="3">
    <source>
        <dbReference type="EMBL" id="GAA1797029.1"/>
    </source>
</evidence>
<evidence type="ECO:0000313" key="4">
    <source>
        <dbReference type="Proteomes" id="UP001500218"/>
    </source>
</evidence>
<feature type="transmembrane region" description="Helical" evidence="2">
    <location>
        <begin position="85"/>
        <end position="110"/>
    </location>
</feature>
<protein>
    <recommendedName>
        <fullName evidence="5">DUF2569 domain-containing protein</fullName>
    </recommendedName>
</protein>
<sequence>MPANAKGPAGEWDGADRLDPTMQREGPAVADDKDADLRVPADVPGALMLGAAVAIITRPLFWIMSQGTLGSILGGFDVLLVRSGVSVATLVVIEGGLLIASVITAFLAAFAIRTGDPRTVRVVGRLGLLYLAGTALYIVSVLVWEVLFIIDSGLSAGPLLFLILPLGISAWLVVLALRVIRSCRATLTPPDPDGADA</sequence>
<dbReference type="Proteomes" id="UP001500218">
    <property type="component" value="Unassembled WGS sequence"/>
</dbReference>